<evidence type="ECO:0000259" key="1">
    <source>
        <dbReference type="Pfam" id="PF01966"/>
    </source>
</evidence>
<gene>
    <name evidence="2" type="ORF">H6B30_05645</name>
</gene>
<reference evidence="2 3" key="1">
    <citation type="journal article" date="2021" name="Sci. Rep.">
        <title>The distribution of antibiotic resistance genes in chicken gut microbiota commensals.</title>
        <authorList>
            <person name="Juricova H."/>
            <person name="Matiasovicova J."/>
            <person name="Kubasova T."/>
            <person name="Cejkova D."/>
            <person name="Rychlik I."/>
        </authorList>
    </citation>
    <scope>NUCLEOTIDE SEQUENCE [LARGE SCALE GENOMIC DNA]</scope>
    <source>
        <strain evidence="2 3">An819</strain>
    </source>
</reference>
<evidence type="ECO:0000313" key="3">
    <source>
        <dbReference type="Proteomes" id="UP000764045"/>
    </source>
</evidence>
<dbReference type="EMBL" id="JACJJL010000007">
    <property type="protein sequence ID" value="MBM6661241.1"/>
    <property type="molecule type" value="Genomic_DNA"/>
</dbReference>
<dbReference type="Gene3D" id="1.10.3210.10">
    <property type="entry name" value="Hypothetical protein af1432"/>
    <property type="match status" value="1"/>
</dbReference>
<dbReference type="CDD" id="cd00077">
    <property type="entry name" value="HDc"/>
    <property type="match status" value="1"/>
</dbReference>
<accession>A0A939B494</accession>
<dbReference type="Proteomes" id="UP000764045">
    <property type="component" value="Unassembled WGS sequence"/>
</dbReference>
<dbReference type="AlphaFoldDB" id="A0A939B494"/>
<proteinExistence type="predicted"/>
<evidence type="ECO:0000313" key="2">
    <source>
        <dbReference type="EMBL" id="MBM6661241.1"/>
    </source>
</evidence>
<dbReference type="InterPro" id="IPR006674">
    <property type="entry name" value="HD_domain"/>
</dbReference>
<feature type="domain" description="HD" evidence="1">
    <location>
        <begin position="52"/>
        <end position="194"/>
    </location>
</feature>
<comment type="caution">
    <text evidence="2">The sequence shown here is derived from an EMBL/GenBank/DDBJ whole genome shotgun (WGS) entry which is preliminary data.</text>
</comment>
<sequence length="199" mass="22332">MTANTAREEYISLLKSTGRSGIDSVVDYLDKAGFFKAPASVNRHLSHDGGLLEHSLNVYRTAMMLREQMIAMRPDIEGRLQVDSVVISSLLHDICKANIYHKTTKYRKDANNRWEAYDGYDVDYTRFPLGHGEKSVVMLLRLGLELSNDEILAIRWHMSAWDLSFQSFESKSNISAASDVPLVAILQAADALAAHILEC</sequence>
<organism evidence="2 3">
    <name type="scientific">Marseilla massiliensis</name>
    <dbReference type="NCBI Taxonomy" id="1841864"/>
    <lineage>
        <taxon>Bacteria</taxon>
        <taxon>Pseudomonadati</taxon>
        <taxon>Bacteroidota</taxon>
        <taxon>Bacteroidia</taxon>
        <taxon>Bacteroidales</taxon>
        <taxon>Prevotellaceae</taxon>
        <taxon>Marseilla</taxon>
    </lineage>
</organism>
<dbReference type="Pfam" id="PF01966">
    <property type="entry name" value="HD"/>
    <property type="match status" value="1"/>
</dbReference>
<keyword evidence="3" id="KW-1185">Reference proteome</keyword>
<dbReference type="SUPFAM" id="SSF109604">
    <property type="entry name" value="HD-domain/PDEase-like"/>
    <property type="match status" value="1"/>
</dbReference>
<dbReference type="RefSeq" id="WP_205108758.1">
    <property type="nucleotide sequence ID" value="NZ_CAWUJD010000001.1"/>
</dbReference>
<name>A0A939B494_9BACT</name>
<protein>
    <submittedName>
        <fullName evidence="2">HD domain-containing protein</fullName>
    </submittedName>
</protein>
<dbReference type="InterPro" id="IPR003607">
    <property type="entry name" value="HD/PDEase_dom"/>
</dbReference>